<sequence>MLFSVAASTVAEEDHAKESSSKKFTPKDVVLYRWDSGPPQSEHNTSVARLQSEQNTSAIGLLGFGNWLVQGEIRDIRRGLGRV</sequence>
<reference evidence="2" key="1">
    <citation type="submission" date="2020-08" db="EMBL/GenBank/DDBJ databases">
        <title>Plant Genome Project.</title>
        <authorList>
            <person name="Zhang R.-G."/>
        </authorList>
    </citation>
    <scope>NUCLEOTIDE SEQUENCE</scope>
    <source>
        <strain evidence="2">WSP0</strain>
        <tissue evidence="2">Leaf</tissue>
    </source>
</reference>
<proteinExistence type="predicted"/>
<evidence type="ECO:0000313" key="3">
    <source>
        <dbReference type="Proteomes" id="UP000823749"/>
    </source>
</evidence>
<dbReference type="Proteomes" id="UP000823749">
    <property type="component" value="Chromosome 7"/>
</dbReference>
<feature type="region of interest" description="Disordered" evidence="1">
    <location>
        <begin position="1"/>
        <end position="22"/>
    </location>
</feature>
<comment type="caution">
    <text evidence="2">The sequence shown here is derived from an EMBL/GenBank/DDBJ whole genome shotgun (WGS) entry which is preliminary data.</text>
</comment>
<evidence type="ECO:0000313" key="2">
    <source>
        <dbReference type="EMBL" id="KAG5540178.1"/>
    </source>
</evidence>
<organism evidence="2 3">
    <name type="scientific">Rhododendron griersonianum</name>
    <dbReference type="NCBI Taxonomy" id="479676"/>
    <lineage>
        <taxon>Eukaryota</taxon>
        <taxon>Viridiplantae</taxon>
        <taxon>Streptophyta</taxon>
        <taxon>Embryophyta</taxon>
        <taxon>Tracheophyta</taxon>
        <taxon>Spermatophyta</taxon>
        <taxon>Magnoliopsida</taxon>
        <taxon>eudicotyledons</taxon>
        <taxon>Gunneridae</taxon>
        <taxon>Pentapetalae</taxon>
        <taxon>asterids</taxon>
        <taxon>Ericales</taxon>
        <taxon>Ericaceae</taxon>
        <taxon>Ericoideae</taxon>
        <taxon>Rhodoreae</taxon>
        <taxon>Rhododendron</taxon>
    </lineage>
</organism>
<feature type="compositionally biased region" description="Basic and acidic residues" evidence="1">
    <location>
        <begin position="12"/>
        <end position="21"/>
    </location>
</feature>
<evidence type="ECO:0008006" key="4">
    <source>
        <dbReference type="Google" id="ProtNLM"/>
    </source>
</evidence>
<evidence type="ECO:0000256" key="1">
    <source>
        <dbReference type="SAM" id="MobiDB-lite"/>
    </source>
</evidence>
<accession>A0AAV6JJL3</accession>
<dbReference type="EMBL" id="JACTNZ010000007">
    <property type="protein sequence ID" value="KAG5540178.1"/>
    <property type="molecule type" value="Genomic_DNA"/>
</dbReference>
<dbReference type="AlphaFoldDB" id="A0AAV6JJL3"/>
<keyword evidence="3" id="KW-1185">Reference proteome</keyword>
<name>A0AAV6JJL3_9ERIC</name>
<gene>
    <name evidence="2" type="ORF">RHGRI_020418</name>
</gene>
<protein>
    <recommendedName>
        <fullName evidence="4">Dirigent protein</fullName>
    </recommendedName>
</protein>